<evidence type="ECO:0008006" key="3">
    <source>
        <dbReference type="Google" id="ProtNLM"/>
    </source>
</evidence>
<protein>
    <recommendedName>
        <fullName evidence="3">Endonuclease/exonuclease/phosphatase domain-containing protein</fullName>
    </recommendedName>
</protein>
<accession>A0A397JQD1</accession>
<dbReference type="AlphaFoldDB" id="A0A397JQD1"/>
<evidence type="ECO:0000313" key="2">
    <source>
        <dbReference type="Proteomes" id="UP000266861"/>
    </source>
</evidence>
<reference evidence="1 2" key="1">
    <citation type="submission" date="2018-08" db="EMBL/GenBank/DDBJ databases">
        <title>Genome and evolution of the arbuscular mycorrhizal fungus Diversispora epigaea (formerly Glomus versiforme) and its bacterial endosymbionts.</title>
        <authorList>
            <person name="Sun X."/>
            <person name="Fei Z."/>
            <person name="Harrison M."/>
        </authorList>
    </citation>
    <scope>NUCLEOTIDE SEQUENCE [LARGE SCALE GENOMIC DNA]</scope>
    <source>
        <strain evidence="1 2">IT104</strain>
    </source>
</reference>
<organism evidence="1 2">
    <name type="scientific">Diversispora epigaea</name>
    <dbReference type="NCBI Taxonomy" id="1348612"/>
    <lineage>
        <taxon>Eukaryota</taxon>
        <taxon>Fungi</taxon>
        <taxon>Fungi incertae sedis</taxon>
        <taxon>Mucoromycota</taxon>
        <taxon>Glomeromycotina</taxon>
        <taxon>Glomeromycetes</taxon>
        <taxon>Diversisporales</taxon>
        <taxon>Diversisporaceae</taxon>
        <taxon>Diversispora</taxon>
    </lineage>
</organism>
<dbReference type="OrthoDB" id="2448017at2759"/>
<evidence type="ECO:0000313" key="1">
    <source>
        <dbReference type="EMBL" id="RHZ90131.1"/>
    </source>
</evidence>
<dbReference type="Gene3D" id="3.60.10.10">
    <property type="entry name" value="Endonuclease/exonuclease/phosphatase"/>
    <property type="match status" value="1"/>
</dbReference>
<dbReference type="Proteomes" id="UP000266861">
    <property type="component" value="Unassembled WGS sequence"/>
</dbReference>
<keyword evidence="2" id="KW-1185">Reference proteome</keyword>
<dbReference type="EMBL" id="PQFF01000005">
    <property type="protein sequence ID" value="RHZ90131.1"/>
    <property type="molecule type" value="Genomic_DNA"/>
</dbReference>
<comment type="caution">
    <text evidence="1">The sequence shown here is derived from an EMBL/GenBank/DDBJ whole genome shotgun (WGS) entry which is preliminary data.</text>
</comment>
<sequence length="199" mass="23695">MIEHSLAQHIYKIEKFQDRGLAIYLSFRGKVTIQIIGIYEYANKTERRKCGKALTSWINEQITNAQKKHHIPLVMGDFNGVVNPKIDRVNSNLKKTETKILETLQYKGFQDCYRLINGRERKFTFYKQDLDHNRRPASRIDQIWILMDHANNLINAKIVDTEFSAFSDHNAMTININNRKYTNNKQYNKNRRHRRIKRL</sequence>
<gene>
    <name evidence="1" type="ORF">Glove_7g20</name>
</gene>
<name>A0A397JQD1_9GLOM</name>
<proteinExistence type="predicted"/>
<dbReference type="InterPro" id="IPR036691">
    <property type="entry name" value="Endo/exonu/phosph_ase_sf"/>
</dbReference>
<dbReference type="SUPFAM" id="SSF56219">
    <property type="entry name" value="DNase I-like"/>
    <property type="match status" value="1"/>
</dbReference>